<protein>
    <submittedName>
        <fullName evidence="3">Uncharacterized protein</fullName>
    </submittedName>
</protein>
<proteinExistence type="predicted"/>
<evidence type="ECO:0000313" key="2">
    <source>
        <dbReference type="Proteomes" id="UP000887565"/>
    </source>
</evidence>
<dbReference type="AlphaFoldDB" id="A0A915JBV1"/>
<name>A0A915JBV1_ROMCU</name>
<feature type="region of interest" description="Disordered" evidence="1">
    <location>
        <begin position="44"/>
        <end position="66"/>
    </location>
</feature>
<keyword evidence="2" id="KW-1185">Reference proteome</keyword>
<sequence length="257" mass="29459">MYNQNFDHRGGFVNRGQARFGNFGQWLPYNNSMEPNPNVGYYYRQNNGPQASPNVPATAPPEAKKQDQPEIIALNGVLIENNELNLANVINSTSEAKPRFANNNEQLFLENLGKCQPLLIPAAIDFRKGHIGLANVEREIISKTLFDDAQIPPRLPIPNNPVVLDDVPKQEEVQDEEIPELESDDEQEQVMWITEMEEETFIWTKSDEKEKPRSKNQGNNEERVDENVKTEAECMAGNFWQVHQCLGHPNFKWRNFP</sequence>
<dbReference type="WBParaSite" id="nRc.2.0.1.t23126-RA">
    <property type="protein sequence ID" value="nRc.2.0.1.t23126-RA"/>
    <property type="gene ID" value="nRc.2.0.1.g23126"/>
</dbReference>
<accession>A0A915JBV1</accession>
<reference evidence="3" key="1">
    <citation type="submission" date="2022-11" db="UniProtKB">
        <authorList>
            <consortium name="WormBaseParasite"/>
        </authorList>
    </citation>
    <scope>IDENTIFICATION</scope>
</reference>
<organism evidence="2 3">
    <name type="scientific">Romanomermis culicivorax</name>
    <name type="common">Nematode worm</name>
    <dbReference type="NCBI Taxonomy" id="13658"/>
    <lineage>
        <taxon>Eukaryota</taxon>
        <taxon>Metazoa</taxon>
        <taxon>Ecdysozoa</taxon>
        <taxon>Nematoda</taxon>
        <taxon>Enoplea</taxon>
        <taxon>Dorylaimia</taxon>
        <taxon>Mermithida</taxon>
        <taxon>Mermithoidea</taxon>
        <taxon>Mermithidae</taxon>
        <taxon>Romanomermis</taxon>
    </lineage>
</organism>
<evidence type="ECO:0000313" key="3">
    <source>
        <dbReference type="WBParaSite" id="nRc.2.0.1.t23126-RA"/>
    </source>
</evidence>
<evidence type="ECO:0000256" key="1">
    <source>
        <dbReference type="SAM" id="MobiDB-lite"/>
    </source>
</evidence>
<feature type="region of interest" description="Disordered" evidence="1">
    <location>
        <begin position="203"/>
        <end position="227"/>
    </location>
</feature>
<feature type="compositionally biased region" description="Polar residues" evidence="1">
    <location>
        <begin position="44"/>
        <end position="55"/>
    </location>
</feature>
<dbReference type="Proteomes" id="UP000887565">
    <property type="component" value="Unplaced"/>
</dbReference>